<name>A0ABU2U7U5_9ACTN</name>
<accession>A0ABU2U7U5</accession>
<gene>
    <name evidence="1" type="ORF">RM764_40845</name>
</gene>
<evidence type="ECO:0000313" key="2">
    <source>
        <dbReference type="Proteomes" id="UP001183809"/>
    </source>
</evidence>
<reference evidence="2" key="1">
    <citation type="submission" date="2023-07" db="EMBL/GenBank/DDBJ databases">
        <title>30 novel species of actinomycetes from the DSMZ collection.</title>
        <authorList>
            <person name="Nouioui I."/>
        </authorList>
    </citation>
    <scope>NUCLEOTIDE SEQUENCE [LARGE SCALE GENOMIC DNA]</scope>
    <source>
        <strain evidence="2">DSM 41699</strain>
    </source>
</reference>
<evidence type="ECO:0000313" key="1">
    <source>
        <dbReference type="EMBL" id="MDT0469243.1"/>
    </source>
</evidence>
<dbReference type="EMBL" id="JAVREY010000099">
    <property type="protein sequence ID" value="MDT0469243.1"/>
    <property type="molecule type" value="Genomic_DNA"/>
</dbReference>
<dbReference type="RefSeq" id="WP_311700678.1">
    <property type="nucleotide sequence ID" value="NZ_JAVREY010000099.1"/>
</dbReference>
<comment type="caution">
    <text evidence="1">The sequence shown here is derived from an EMBL/GenBank/DDBJ whole genome shotgun (WGS) entry which is preliminary data.</text>
</comment>
<protein>
    <submittedName>
        <fullName evidence="1">Uncharacterized protein</fullName>
    </submittedName>
</protein>
<proteinExistence type="predicted"/>
<organism evidence="1 2">
    <name type="scientific">Streptomyces gibsoniae</name>
    <dbReference type="NCBI Taxonomy" id="3075529"/>
    <lineage>
        <taxon>Bacteria</taxon>
        <taxon>Bacillati</taxon>
        <taxon>Actinomycetota</taxon>
        <taxon>Actinomycetes</taxon>
        <taxon>Kitasatosporales</taxon>
        <taxon>Streptomycetaceae</taxon>
        <taxon>Streptomyces</taxon>
    </lineage>
</organism>
<keyword evidence="2" id="KW-1185">Reference proteome</keyword>
<dbReference type="Proteomes" id="UP001183809">
    <property type="component" value="Unassembled WGS sequence"/>
</dbReference>
<sequence>MTNDEVFTPLTCYLRTYRELRVPVVRDGKGRCGRQNVVIWMPGGPDNIVEIDSSPNAGSAQKFTFARDAGAVPLWVCFGSGGVEKIDGVTVLDIRDAVRGVCEASA</sequence>